<gene>
    <name evidence="1" type="ORF">Ade02nite_17060</name>
</gene>
<organism evidence="1 2">
    <name type="scientific">Paractinoplanes deccanensis</name>
    <dbReference type="NCBI Taxonomy" id="113561"/>
    <lineage>
        <taxon>Bacteria</taxon>
        <taxon>Bacillati</taxon>
        <taxon>Actinomycetota</taxon>
        <taxon>Actinomycetes</taxon>
        <taxon>Micromonosporales</taxon>
        <taxon>Micromonosporaceae</taxon>
        <taxon>Paractinoplanes</taxon>
    </lineage>
</organism>
<proteinExistence type="predicted"/>
<dbReference type="RefSeq" id="WP_203761001.1">
    <property type="nucleotide sequence ID" value="NZ_BAAABO010000029.1"/>
</dbReference>
<reference evidence="1 2" key="1">
    <citation type="submission" date="2021-01" db="EMBL/GenBank/DDBJ databases">
        <title>Whole genome shotgun sequence of Actinoplanes deccanensis NBRC 13994.</title>
        <authorList>
            <person name="Komaki H."/>
            <person name="Tamura T."/>
        </authorList>
    </citation>
    <scope>NUCLEOTIDE SEQUENCE [LARGE SCALE GENOMIC DNA]</scope>
    <source>
        <strain evidence="1 2">NBRC 13994</strain>
    </source>
</reference>
<accession>A0ABQ3XZM5</accession>
<sequence>MDALTALAAVVSAVVAIAAAAFSYRNAKGAMLSAEVADRGFRRANVLGLFHGFDAAGQATLQNPRLLYDVYGLDRSVPIEEAQNIAHLSHMLDAFQSFYGDAHDGDFSRMAEEMKRQTTFLNKILSVPANEARWEAAKSLYYGEFDASFVRAVDDIIAFERERRPLPQTPVA</sequence>
<evidence type="ECO:0000313" key="2">
    <source>
        <dbReference type="Proteomes" id="UP000609879"/>
    </source>
</evidence>
<evidence type="ECO:0000313" key="1">
    <source>
        <dbReference type="EMBL" id="GID73065.1"/>
    </source>
</evidence>
<keyword evidence="2" id="KW-1185">Reference proteome</keyword>
<comment type="caution">
    <text evidence="1">The sequence shown here is derived from an EMBL/GenBank/DDBJ whole genome shotgun (WGS) entry which is preliminary data.</text>
</comment>
<protein>
    <submittedName>
        <fullName evidence="1">Uncharacterized protein</fullName>
    </submittedName>
</protein>
<dbReference type="Proteomes" id="UP000609879">
    <property type="component" value="Unassembled WGS sequence"/>
</dbReference>
<name>A0ABQ3XZM5_9ACTN</name>
<dbReference type="EMBL" id="BOMI01000028">
    <property type="protein sequence ID" value="GID73065.1"/>
    <property type="molecule type" value="Genomic_DNA"/>
</dbReference>